<name>A0ABS3Y9I3_9BACT</name>
<evidence type="ECO:0000259" key="9">
    <source>
        <dbReference type="Pfam" id="PF07715"/>
    </source>
</evidence>
<keyword evidence="11" id="KW-1185">Reference proteome</keyword>
<dbReference type="Proteomes" id="UP000679126">
    <property type="component" value="Unassembled WGS sequence"/>
</dbReference>
<dbReference type="InterPro" id="IPR036942">
    <property type="entry name" value="Beta-barrel_TonB_sf"/>
</dbReference>
<reference evidence="11" key="1">
    <citation type="submission" date="2021-03" db="EMBL/GenBank/DDBJ databases">
        <title>Assistant Professor.</title>
        <authorList>
            <person name="Huq M.A."/>
        </authorList>
    </citation>
    <scope>NUCLEOTIDE SEQUENCE [LARGE SCALE GENOMIC DNA]</scope>
    <source>
        <strain evidence="11">MAH-28</strain>
    </source>
</reference>
<sequence>MKNRLFKSMAGMFMLLLCTQLASAQFRVTGQVTDSLSGQPLPNASLREAGGSASATADAQGNYSITLSSTTASIEISFVGYRRMLVPVNGRSAVNVILARDLGDLGEVVIVGYGVQKKSDISGSVVSIDAEKLAPQTSASIAELIRGKASGVQVTQGSARPGGWANITIRGTRSLNGGNAPLFVLDGVPVSDIDNVNINDIATIEVLKDAASTAIYGARAANGVVLVNTKRAKTNSLQLEVTGQHSLQQLKRNFDLYSPDEWVQLRREAVRTKNGGVYPTDEQAFPAPILSAIRNGQTADWQKLMLRDAWVRKYDASVRSGTDRTRVAFSGGYLGQDGLAKDAGYDRTNFRLNLDHKLLSSLSLGANVAYSFATQTFEDGSWDGFYRHLTAPPYATPFNENGELNYIIGESNSTNPLWNSRESSNQTKYRNLLANVFAEWEIVKGLRYKLNTSVNSNTSSNKFYQTSLHQNGRIFNGNGSLSETRNTDFLLENILSYARSFSNGHNLDVTLVQSVNKIDYESSGVSATDFPYDKFGADGIASAQKPNTPTHSVTNRKILSYMARARYNIHDKYLATFTMRADGSSVFGENNKFGYFPSGSLMWRLSQEDFLKDKNWLSDLKLRASYGAVGNQAVSPYNSLGVTVLYQGILMNNAGSPSITSGFLPSASLYNPNLKWETSLSSNLGLDFSLLADRISGSFEYYSTRTTDLLVSKSLPNILGYTSQLVNLGEVKNSGLEAMINVRPVQHKDIDWNVGLVFSRNVNKLVKIDGRTDEKGQPVNDLNNNWFIGKSVNVYFDHRFDGIWQTGDKDFTDAHPTLNAKPGDVRVADLNGDFVINESDKIIYRRDPKFTASVNSSFRFKGFDLYWDLYWVNGVYKQNPYLFSSNQGGALTGLTNGLKVDYWTPENPSNTAPRPRETGMENPYLHVLGYQDASYVRFRNITLGYTLPSQLTKAARIRSVRVYAGLENFFTFTDYQSYSPESNPGDFPEPRVFQFGLNIKL</sequence>
<dbReference type="NCBIfam" id="TIGR04056">
    <property type="entry name" value="OMP_RagA_SusC"/>
    <property type="match status" value="1"/>
</dbReference>
<evidence type="ECO:0000256" key="3">
    <source>
        <dbReference type="ARBA" id="ARBA00022452"/>
    </source>
</evidence>
<accession>A0ABS3Y9I3</accession>
<dbReference type="InterPro" id="IPR023996">
    <property type="entry name" value="TonB-dep_OMP_SusC/RagA"/>
</dbReference>
<feature type="domain" description="TonB-dependent receptor plug" evidence="9">
    <location>
        <begin position="118"/>
        <end position="224"/>
    </location>
</feature>
<dbReference type="PROSITE" id="PS52016">
    <property type="entry name" value="TONB_DEPENDENT_REC_3"/>
    <property type="match status" value="1"/>
</dbReference>
<feature type="chain" id="PRO_5045284501" evidence="8">
    <location>
        <begin position="25"/>
        <end position="1001"/>
    </location>
</feature>
<keyword evidence="4 7" id="KW-0812">Transmembrane</keyword>
<evidence type="ECO:0000256" key="7">
    <source>
        <dbReference type="PROSITE-ProRule" id="PRU01360"/>
    </source>
</evidence>
<dbReference type="InterPro" id="IPR039426">
    <property type="entry name" value="TonB-dep_rcpt-like"/>
</dbReference>
<keyword evidence="8" id="KW-0732">Signal</keyword>
<dbReference type="Gene3D" id="2.60.40.1120">
    <property type="entry name" value="Carboxypeptidase-like, regulatory domain"/>
    <property type="match status" value="1"/>
</dbReference>
<organism evidence="10 11">
    <name type="scientific">Chitinophaga chungangae</name>
    <dbReference type="NCBI Taxonomy" id="2821488"/>
    <lineage>
        <taxon>Bacteria</taxon>
        <taxon>Pseudomonadati</taxon>
        <taxon>Bacteroidota</taxon>
        <taxon>Chitinophagia</taxon>
        <taxon>Chitinophagales</taxon>
        <taxon>Chitinophagaceae</taxon>
        <taxon>Chitinophaga</taxon>
    </lineage>
</organism>
<comment type="caution">
    <text evidence="10">The sequence shown here is derived from an EMBL/GenBank/DDBJ whole genome shotgun (WGS) entry which is preliminary data.</text>
</comment>
<keyword evidence="2 7" id="KW-0813">Transport</keyword>
<dbReference type="InterPro" id="IPR037066">
    <property type="entry name" value="Plug_dom_sf"/>
</dbReference>
<proteinExistence type="inferred from homology"/>
<dbReference type="InterPro" id="IPR012910">
    <property type="entry name" value="Plug_dom"/>
</dbReference>
<dbReference type="SUPFAM" id="SSF49464">
    <property type="entry name" value="Carboxypeptidase regulatory domain-like"/>
    <property type="match status" value="1"/>
</dbReference>
<comment type="similarity">
    <text evidence="7">Belongs to the TonB-dependent receptor family.</text>
</comment>
<dbReference type="Gene3D" id="2.40.170.20">
    <property type="entry name" value="TonB-dependent receptor, beta-barrel domain"/>
    <property type="match status" value="1"/>
</dbReference>
<feature type="signal peptide" evidence="8">
    <location>
        <begin position="1"/>
        <end position="24"/>
    </location>
</feature>
<keyword evidence="3 7" id="KW-1134">Transmembrane beta strand</keyword>
<keyword evidence="10" id="KW-0675">Receptor</keyword>
<keyword evidence="5 7" id="KW-0472">Membrane</keyword>
<comment type="subcellular location">
    <subcellularLocation>
        <location evidence="1 7">Cell outer membrane</location>
        <topology evidence="1 7">Multi-pass membrane protein</topology>
    </subcellularLocation>
</comment>
<evidence type="ECO:0000256" key="4">
    <source>
        <dbReference type="ARBA" id="ARBA00022692"/>
    </source>
</evidence>
<dbReference type="EMBL" id="JAGHKP010000001">
    <property type="protein sequence ID" value="MBO9151342.1"/>
    <property type="molecule type" value="Genomic_DNA"/>
</dbReference>
<dbReference type="InterPro" id="IPR023997">
    <property type="entry name" value="TonB-dep_OMP_SusC/RagA_CS"/>
</dbReference>
<evidence type="ECO:0000256" key="6">
    <source>
        <dbReference type="ARBA" id="ARBA00023237"/>
    </source>
</evidence>
<dbReference type="Pfam" id="PF07715">
    <property type="entry name" value="Plug"/>
    <property type="match status" value="1"/>
</dbReference>
<dbReference type="InterPro" id="IPR008969">
    <property type="entry name" value="CarboxyPept-like_regulatory"/>
</dbReference>
<evidence type="ECO:0000256" key="5">
    <source>
        <dbReference type="ARBA" id="ARBA00023136"/>
    </source>
</evidence>
<dbReference type="Gene3D" id="2.170.130.10">
    <property type="entry name" value="TonB-dependent receptor, plug domain"/>
    <property type="match status" value="1"/>
</dbReference>
<evidence type="ECO:0000313" key="10">
    <source>
        <dbReference type="EMBL" id="MBO9151342.1"/>
    </source>
</evidence>
<evidence type="ECO:0000313" key="11">
    <source>
        <dbReference type="Proteomes" id="UP000679126"/>
    </source>
</evidence>
<keyword evidence="6 7" id="KW-0998">Cell outer membrane</keyword>
<evidence type="ECO:0000256" key="2">
    <source>
        <dbReference type="ARBA" id="ARBA00022448"/>
    </source>
</evidence>
<dbReference type="NCBIfam" id="TIGR04057">
    <property type="entry name" value="SusC_RagA_signa"/>
    <property type="match status" value="1"/>
</dbReference>
<evidence type="ECO:0000256" key="8">
    <source>
        <dbReference type="SAM" id="SignalP"/>
    </source>
</evidence>
<dbReference type="SUPFAM" id="SSF56935">
    <property type="entry name" value="Porins"/>
    <property type="match status" value="1"/>
</dbReference>
<evidence type="ECO:0000256" key="1">
    <source>
        <dbReference type="ARBA" id="ARBA00004571"/>
    </source>
</evidence>
<protein>
    <submittedName>
        <fullName evidence="10">TonB-dependent receptor</fullName>
    </submittedName>
</protein>
<gene>
    <name evidence="10" type="ORF">J7I43_03925</name>
</gene>
<dbReference type="Pfam" id="PF13715">
    <property type="entry name" value="CarbopepD_reg_2"/>
    <property type="match status" value="1"/>
</dbReference>
<dbReference type="RefSeq" id="WP_209143455.1">
    <property type="nucleotide sequence ID" value="NZ_JAGHKP010000001.1"/>
</dbReference>